<feature type="transmembrane region" description="Helical" evidence="7">
    <location>
        <begin position="463"/>
        <end position="483"/>
    </location>
</feature>
<dbReference type="PANTHER" id="PTHR22730:SF1">
    <property type="entry name" value="PROMININ-LIKE PROTEIN"/>
    <property type="match status" value="1"/>
</dbReference>
<sequence length="498" mass="54753">MLLAADPTLTPQTLSDSVGNAVDANSDIVWAAIPEGSSYKAGGVTYDAQGMEALYNMMRGSGMVCVYISNDQFTKALYNLDGTVSYNLDDVTTYLNNTVMQVKHIGNTNFNFTTQVIYRDLDNIGYLVGIPLRTTLKKEADVDSALNSVTNLKTSRQGKNLRIFHGKFKMRPILLLTGTSTSTLNDIKSQVKSYVDLASTYNQYRWYGGIGLTSVILIIVLLQILGLVFGVCGHRQSVHPTERGCLSNSGGNMLMASTQSLDIDTQLDGIDGSIDLSNFEILTPDLQSQLNDLKSAVNINFTAFYEELNKTAMTNDLSTLASALRNYSVFVNDTNYQAQYLYHADSADNIKSNQVAAVDSAMASLEAAVRSLETAVNGTSSTVDTVIENLNITQEYLRNNASTAIKSEASAYANRLFGVVDSYVNDTLSALDNEIGKCTPVWNLYNSIIVTSLCRYTIDTLNGFWFALGWCIFFFVPSVIFSVKLAKHYRRMKYTGDL</sequence>
<comment type="subcellular location">
    <subcellularLocation>
        <location evidence="1">Membrane</location>
        <topology evidence="1">Multi-pass membrane protein</topology>
    </subcellularLocation>
</comment>
<dbReference type="InterPro" id="IPR008795">
    <property type="entry name" value="Prominin"/>
</dbReference>
<protein>
    <submittedName>
        <fullName evidence="8">Uncharacterized protein</fullName>
    </submittedName>
</protein>
<organism evidence="8 9">
    <name type="scientific">Tegillarca granosa</name>
    <name type="common">Malaysian cockle</name>
    <name type="synonym">Anadara granosa</name>
    <dbReference type="NCBI Taxonomy" id="220873"/>
    <lineage>
        <taxon>Eukaryota</taxon>
        <taxon>Metazoa</taxon>
        <taxon>Spiralia</taxon>
        <taxon>Lophotrochozoa</taxon>
        <taxon>Mollusca</taxon>
        <taxon>Bivalvia</taxon>
        <taxon>Autobranchia</taxon>
        <taxon>Pteriomorphia</taxon>
        <taxon>Arcoida</taxon>
        <taxon>Arcoidea</taxon>
        <taxon>Arcidae</taxon>
        <taxon>Tegillarca</taxon>
    </lineage>
</organism>
<evidence type="ECO:0000256" key="7">
    <source>
        <dbReference type="SAM" id="Phobius"/>
    </source>
</evidence>
<name>A0ABQ9FP38_TEGGR</name>
<keyword evidence="3 7" id="KW-0812">Transmembrane</keyword>
<evidence type="ECO:0000256" key="2">
    <source>
        <dbReference type="ARBA" id="ARBA00006058"/>
    </source>
</evidence>
<accession>A0ABQ9FP38</accession>
<dbReference type="Proteomes" id="UP001217089">
    <property type="component" value="Unassembled WGS sequence"/>
</dbReference>
<evidence type="ECO:0000256" key="1">
    <source>
        <dbReference type="ARBA" id="ARBA00004141"/>
    </source>
</evidence>
<evidence type="ECO:0000256" key="5">
    <source>
        <dbReference type="ARBA" id="ARBA00023136"/>
    </source>
</evidence>
<evidence type="ECO:0000256" key="6">
    <source>
        <dbReference type="ARBA" id="ARBA00023180"/>
    </source>
</evidence>
<keyword evidence="9" id="KW-1185">Reference proteome</keyword>
<comment type="similarity">
    <text evidence="2">Belongs to the prominin family.</text>
</comment>
<gene>
    <name evidence="8" type="ORF">KUTeg_005394</name>
</gene>
<comment type="caution">
    <text evidence="8">The sequence shown here is derived from an EMBL/GenBank/DDBJ whole genome shotgun (WGS) entry which is preliminary data.</text>
</comment>
<evidence type="ECO:0000313" key="8">
    <source>
        <dbReference type="EMBL" id="KAJ8317490.1"/>
    </source>
</evidence>
<evidence type="ECO:0000256" key="3">
    <source>
        <dbReference type="ARBA" id="ARBA00022692"/>
    </source>
</evidence>
<keyword evidence="5 7" id="KW-0472">Membrane</keyword>
<proteinExistence type="inferred from homology"/>
<feature type="transmembrane region" description="Helical" evidence="7">
    <location>
        <begin position="206"/>
        <end position="231"/>
    </location>
</feature>
<evidence type="ECO:0000256" key="4">
    <source>
        <dbReference type="ARBA" id="ARBA00022989"/>
    </source>
</evidence>
<keyword evidence="6" id="KW-0325">Glycoprotein</keyword>
<dbReference type="EMBL" id="JARBDR010000246">
    <property type="protein sequence ID" value="KAJ8317490.1"/>
    <property type="molecule type" value="Genomic_DNA"/>
</dbReference>
<dbReference type="PANTHER" id="PTHR22730">
    <property type="entry name" value="PROMININ PROM PROTEIN"/>
    <property type="match status" value="1"/>
</dbReference>
<evidence type="ECO:0000313" key="9">
    <source>
        <dbReference type="Proteomes" id="UP001217089"/>
    </source>
</evidence>
<keyword evidence="4 7" id="KW-1133">Transmembrane helix</keyword>
<dbReference type="Pfam" id="PF05478">
    <property type="entry name" value="Prominin"/>
    <property type="match status" value="3"/>
</dbReference>
<reference evidence="8 9" key="1">
    <citation type="submission" date="2022-12" db="EMBL/GenBank/DDBJ databases">
        <title>Chromosome-level genome of Tegillarca granosa.</title>
        <authorList>
            <person name="Kim J."/>
        </authorList>
    </citation>
    <scope>NUCLEOTIDE SEQUENCE [LARGE SCALE GENOMIC DNA]</scope>
    <source>
        <strain evidence="8">Teg-2019</strain>
        <tissue evidence="8">Adductor muscle</tissue>
    </source>
</reference>